<dbReference type="GO" id="GO:0005509">
    <property type="term" value="F:calcium ion binding"/>
    <property type="evidence" value="ECO:0007669"/>
    <property type="project" value="InterPro"/>
</dbReference>
<dbReference type="AlphaFoldDB" id="A0A842HUF8"/>
<dbReference type="PANTHER" id="PTHR38340:SF1">
    <property type="entry name" value="S-LAYER PROTEIN"/>
    <property type="match status" value="1"/>
</dbReference>
<evidence type="ECO:0000313" key="9">
    <source>
        <dbReference type="Proteomes" id="UP000564378"/>
    </source>
</evidence>
<comment type="subcellular location">
    <subcellularLocation>
        <location evidence="1">Secreted</location>
    </subcellularLocation>
</comment>
<evidence type="ECO:0000256" key="4">
    <source>
        <dbReference type="ARBA" id="ARBA00022801"/>
    </source>
</evidence>
<evidence type="ECO:0000256" key="6">
    <source>
        <dbReference type="SAM" id="MobiDB-lite"/>
    </source>
</evidence>
<feature type="region of interest" description="Disordered" evidence="6">
    <location>
        <begin position="850"/>
        <end position="885"/>
    </location>
</feature>
<dbReference type="Gene3D" id="3.40.50.200">
    <property type="entry name" value="Peptidase S8/S53 domain"/>
    <property type="match status" value="2"/>
</dbReference>
<dbReference type="InterPro" id="IPR023828">
    <property type="entry name" value="Peptidase_S8_Ser-AS"/>
</dbReference>
<keyword evidence="3" id="KW-0645">Protease</keyword>
<dbReference type="PROSITE" id="PS00138">
    <property type="entry name" value="SUBTILASE_SER"/>
    <property type="match status" value="1"/>
</dbReference>
<keyword evidence="2" id="KW-0964">Secreted</keyword>
<keyword evidence="5" id="KW-0720">Serine protease</keyword>
<evidence type="ECO:0000313" key="8">
    <source>
        <dbReference type="EMBL" id="MBC2776021.1"/>
    </source>
</evidence>
<proteinExistence type="predicted"/>
<evidence type="ECO:0000256" key="3">
    <source>
        <dbReference type="ARBA" id="ARBA00022670"/>
    </source>
</evidence>
<accession>A0A842HUF8</accession>
<dbReference type="Pfam" id="PF00082">
    <property type="entry name" value="Peptidase_S8"/>
    <property type="match status" value="1"/>
</dbReference>
<dbReference type="Proteomes" id="UP000564378">
    <property type="component" value="Unassembled WGS sequence"/>
</dbReference>
<organism evidence="8 9">
    <name type="scientific">Parasphingopyxis marina</name>
    <dbReference type="NCBI Taxonomy" id="2761622"/>
    <lineage>
        <taxon>Bacteria</taxon>
        <taxon>Pseudomonadati</taxon>
        <taxon>Pseudomonadota</taxon>
        <taxon>Alphaproteobacteria</taxon>
        <taxon>Sphingomonadales</taxon>
        <taxon>Sphingomonadaceae</taxon>
        <taxon>Parasphingopyxis</taxon>
    </lineage>
</organism>
<dbReference type="GO" id="GO:0004252">
    <property type="term" value="F:serine-type endopeptidase activity"/>
    <property type="evidence" value="ECO:0007669"/>
    <property type="project" value="InterPro"/>
</dbReference>
<dbReference type="InterPro" id="IPR000209">
    <property type="entry name" value="Peptidase_S8/S53_dom"/>
</dbReference>
<dbReference type="RefSeq" id="WP_185799341.1">
    <property type="nucleotide sequence ID" value="NZ_JACJVJ010000001.1"/>
</dbReference>
<dbReference type="PROSITE" id="PS00330">
    <property type="entry name" value="HEMOLYSIN_CALCIUM"/>
    <property type="match status" value="3"/>
</dbReference>
<protein>
    <submittedName>
        <fullName evidence="8">S8 family serine peptidase</fullName>
    </submittedName>
</protein>
<keyword evidence="4" id="KW-0378">Hydrolase</keyword>
<evidence type="ECO:0000256" key="1">
    <source>
        <dbReference type="ARBA" id="ARBA00004613"/>
    </source>
</evidence>
<evidence type="ECO:0000256" key="5">
    <source>
        <dbReference type="ARBA" id="ARBA00022825"/>
    </source>
</evidence>
<feature type="compositionally biased region" description="Basic and acidic residues" evidence="6">
    <location>
        <begin position="868"/>
        <end position="880"/>
    </location>
</feature>
<gene>
    <name evidence="8" type="ORF">H6P80_00145</name>
</gene>
<name>A0A842HUF8_9SPHN</name>
<dbReference type="InterPro" id="IPR001343">
    <property type="entry name" value="Hemolysn_Ca-bd"/>
</dbReference>
<evidence type="ECO:0000259" key="7">
    <source>
        <dbReference type="Pfam" id="PF00082"/>
    </source>
</evidence>
<dbReference type="InterPro" id="IPR011049">
    <property type="entry name" value="Serralysin-like_metalloprot_C"/>
</dbReference>
<dbReference type="EMBL" id="JACJVJ010000001">
    <property type="protein sequence ID" value="MBC2776021.1"/>
    <property type="molecule type" value="Genomic_DNA"/>
</dbReference>
<dbReference type="Pfam" id="PF00353">
    <property type="entry name" value="HemolysinCabind"/>
    <property type="match status" value="5"/>
</dbReference>
<dbReference type="GO" id="GO:0005576">
    <property type="term" value="C:extracellular region"/>
    <property type="evidence" value="ECO:0007669"/>
    <property type="project" value="UniProtKB-SubCell"/>
</dbReference>
<dbReference type="CDD" id="cd05562">
    <property type="entry name" value="Peptidases_S53_like"/>
    <property type="match status" value="1"/>
</dbReference>
<evidence type="ECO:0000256" key="2">
    <source>
        <dbReference type="ARBA" id="ARBA00022525"/>
    </source>
</evidence>
<feature type="compositionally biased region" description="Basic and acidic residues" evidence="6">
    <location>
        <begin position="10"/>
        <end position="28"/>
    </location>
</feature>
<dbReference type="Gene3D" id="2.150.10.10">
    <property type="entry name" value="Serralysin-like metalloprotease, C-terminal"/>
    <property type="match status" value="3"/>
</dbReference>
<sequence length="1033" mass="104738">MADIPFETNGDGREAKRSEDDRSEEFDLGRLSQQWLGTPEYSAPDISVPRLSGPDDSAPDLTLPDLRYTDLPGPHSAGPGLAALSPGGGGVEGGPAPFMQSLMVSKASILDGSLRALSAFGTGLQSYTASTAQAALQTLFPSLAFTGDMVVVDIAAEDPAAALAALEALGLQKGSMFGNIVSGLLPVASISALEAIDGLRFAQASQMVTRGGSTTNQADSALTADDVRGDFALDGTGIGIGVLSDSFNDLGGYATDIGTGDLPAGIIVLDDSTVGETDEGRAMLQIVHDIAPGADLYFHTAFTGIAAFAQGIIDLANAGATVIVDDVGYLNSPMFQDGIISQAVDTVTAGGAFYFSAAGNSADDSYESAFTASGVTEVNFGGELHDFDPTAGVDTSLTFELGAGESIQLSFQWDQPFFSVSGGAGSQSDVDIVIYEAGTTNIIGGSFDNNLGGDAVEIFTFTNTTGATAQFDLGIVLFSGAAPGLMKFVDFVGDANWLEYDVDASTVFGHPNADGAFAVGASAYFFTPEFGQNPPLANSYTSLGGTPILFDIFGNRLATAIDRMNVDFVAVDGGNTTFFGSDVEPDGFPNFFGTSAAAPAAAAVVALLLQAAPNATWAQIDSVLKSTAIDMEAAGTDALTGAGLIQAAAALLALLDITDNDLRGTAGADDLFALSGNDTLDGLGGNDTLDGGAGDDFIRGGNGADSIIGGADNDSVIGGSGADNISGDDGNDTLRGGRDDDSVNGGNGNDRLSGEAGNDTLAGGDGNDTLAGSSGNDSMVGGAGDDTYFLQQAGDEIIEAAGEGWDRVFVYLDGITAPDNVEELRLVGPVAREGFGNALDNILAGGGGSDTLHGGDGNDTLAGNGGGDELHGDNGDDRLLGSDGADTLFGGADNDRLQGEADNDILNGDAGADTLFGGAGRDTLTGGGGADRFAFVDGDLSATLSQTDRITDFSQAESDRIQLVGIDADTTVGGTQDFTFIGTDAFSGAAGELRYQQIGGETRIFGDTDGDMVADFAIRIEDTVTLVVGDFIL</sequence>
<dbReference type="PRINTS" id="PR00313">
    <property type="entry name" value="CABNDNGRPT"/>
</dbReference>
<dbReference type="InterPro" id="IPR034075">
    <property type="entry name" value="Glr3161-like_dom"/>
</dbReference>
<reference evidence="8 9" key="1">
    <citation type="submission" date="2020-08" db="EMBL/GenBank/DDBJ databases">
        <title>Draft genome sequence of Parasphingopyxis sp. GrpM-11.</title>
        <authorList>
            <person name="Oh J."/>
            <person name="Roh D.-H."/>
        </authorList>
    </citation>
    <scope>NUCLEOTIDE SEQUENCE [LARGE SCALE GENOMIC DNA]</scope>
    <source>
        <strain evidence="8 9">GrpM-11</strain>
    </source>
</reference>
<dbReference type="SUPFAM" id="SSF51120">
    <property type="entry name" value="beta-Roll"/>
    <property type="match status" value="3"/>
</dbReference>
<feature type="compositionally biased region" description="Gly residues" evidence="6">
    <location>
        <begin position="850"/>
        <end position="867"/>
    </location>
</feature>
<dbReference type="PANTHER" id="PTHR38340">
    <property type="entry name" value="S-LAYER PROTEIN"/>
    <property type="match status" value="1"/>
</dbReference>
<keyword evidence="9" id="KW-1185">Reference proteome</keyword>
<feature type="region of interest" description="Disordered" evidence="6">
    <location>
        <begin position="718"/>
        <end position="778"/>
    </location>
</feature>
<dbReference type="InterPro" id="IPR018511">
    <property type="entry name" value="Hemolysin-typ_Ca-bd_CS"/>
</dbReference>
<feature type="domain" description="Peptidase S8/S53" evidence="7">
    <location>
        <begin position="264"/>
        <end position="643"/>
    </location>
</feature>
<dbReference type="InterPro" id="IPR050557">
    <property type="entry name" value="RTX_toxin/Mannuronan_C5-epim"/>
</dbReference>
<dbReference type="InterPro" id="IPR036852">
    <property type="entry name" value="Peptidase_S8/S53_dom_sf"/>
</dbReference>
<feature type="region of interest" description="Disordered" evidence="6">
    <location>
        <begin position="1"/>
        <end position="62"/>
    </location>
</feature>
<dbReference type="SUPFAM" id="SSF52743">
    <property type="entry name" value="Subtilisin-like"/>
    <property type="match status" value="1"/>
</dbReference>
<comment type="caution">
    <text evidence="8">The sequence shown here is derived from an EMBL/GenBank/DDBJ whole genome shotgun (WGS) entry which is preliminary data.</text>
</comment>
<dbReference type="GO" id="GO:0006508">
    <property type="term" value="P:proteolysis"/>
    <property type="evidence" value="ECO:0007669"/>
    <property type="project" value="UniProtKB-KW"/>
</dbReference>